<dbReference type="PANTHER" id="PTHR42756:SF1">
    <property type="entry name" value="TRANSCRIPTIONAL REPRESSOR OF EMRAB OPERON"/>
    <property type="match status" value="1"/>
</dbReference>
<dbReference type="RefSeq" id="WP_067694797.1">
    <property type="nucleotide sequence ID" value="NZ_LLZH01000234.1"/>
</dbReference>
<keyword evidence="6" id="KW-1185">Reference proteome</keyword>
<dbReference type="SMART" id="SM00347">
    <property type="entry name" value="HTH_MARR"/>
    <property type="match status" value="1"/>
</dbReference>
<dbReference type="AlphaFoldDB" id="A0A101JPZ6"/>
<gene>
    <name evidence="5" type="ORF">ADL15_22960</name>
</gene>
<dbReference type="InterPro" id="IPR023187">
    <property type="entry name" value="Tscrpt_reg_MarR-type_CS"/>
</dbReference>
<dbReference type="EMBL" id="LLZH01000234">
    <property type="protein sequence ID" value="KUL30829.1"/>
    <property type="molecule type" value="Genomic_DNA"/>
</dbReference>
<dbReference type="PRINTS" id="PR00598">
    <property type="entry name" value="HTHMARR"/>
</dbReference>
<sequence>MRDSIDDHLDRWAGTLATLDPTREAVLGRLSVLGRYLTQRRREILDAGGLQRWQFKVLLMLRRAGPPYEASPSELADHLALTRGALSARLRPLEADGLITRSAGDGDRRRVRVQLTPAGLAAWERQSGAEDVSDAALLAPLTPAEQRLLADLLRRLVVQAEGGKA</sequence>
<dbReference type="GO" id="GO:0003700">
    <property type="term" value="F:DNA-binding transcription factor activity"/>
    <property type="evidence" value="ECO:0007669"/>
    <property type="project" value="InterPro"/>
</dbReference>
<dbReference type="Pfam" id="PF12802">
    <property type="entry name" value="MarR_2"/>
    <property type="match status" value="1"/>
</dbReference>
<organism evidence="5 6">
    <name type="scientific">Actinoplanes awajinensis subsp. mycoplanecinus</name>
    <dbReference type="NCBI Taxonomy" id="135947"/>
    <lineage>
        <taxon>Bacteria</taxon>
        <taxon>Bacillati</taxon>
        <taxon>Actinomycetota</taxon>
        <taxon>Actinomycetes</taxon>
        <taxon>Micromonosporales</taxon>
        <taxon>Micromonosporaceae</taxon>
        <taxon>Actinoplanes</taxon>
    </lineage>
</organism>
<comment type="caution">
    <text evidence="5">The sequence shown here is derived from an EMBL/GenBank/DDBJ whole genome shotgun (WGS) entry which is preliminary data.</text>
</comment>
<dbReference type="InterPro" id="IPR036388">
    <property type="entry name" value="WH-like_DNA-bd_sf"/>
</dbReference>
<evidence type="ECO:0000313" key="6">
    <source>
        <dbReference type="Proteomes" id="UP000053244"/>
    </source>
</evidence>
<dbReference type="InterPro" id="IPR000835">
    <property type="entry name" value="HTH_MarR-typ"/>
</dbReference>
<evidence type="ECO:0000256" key="2">
    <source>
        <dbReference type="ARBA" id="ARBA00023125"/>
    </source>
</evidence>
<proteinExistence type="predicted"/>
<evidence type="ECO:0000256" key="3">
    <source>
        <dbReference type="ARBA" id="ARBA00023163"/>
    </source>
</evidence>
<feature type="domain" description="HTH marR-type" evidence="4">
    <location>
        <begin position="23"/>
        <end position="158"/>
    </location>
</feature>
<accession>A0A101JPZ6</accession>
<evidence type="ECO:0000256" key="1">
    <source>
        <dbReference type="ARBA" id="ARBA00023015"/>
    </source>
</evidence>
<dbReference type="CDD" id="cd00090">
    <property type="entry name" value="HTH_ARSR"/>
    <property type="match status" value="1"/>
</dbReference>
<dbReference type="PANTHER" id="PTHR42756">
    <property type="entry name" value="TRANSCRIPTIONAL REGULATOR, MARR"/>
    <property type="match status" value="1"/>
</dbReference>
<dbReference type="OrthoDB" id="5243957at2"/>
<dbReference type="InterPro" id="IPR011991">
    <property type="entry name" value="ArsR-like_HTH"/>
</dbReference>
<protein>
    <submittedName>
        <fullName evidence="5">MarR family transcriptional regulator</fullName>
    </submittedName>
</protein>
<dbReference type="PROSITE" id="PS01117">
    <property type="entry name" value="HTH_MARR_1"/>
    <property type="match status" value="1"/>
</dbReference>
<dbReference type="Proteomes" id="UP000053244">
    <property type="component" value="Unassembled WGS sequence"/>
</dbReference>
<evidence type="ECO:0000313" key="5">
    <source>
        <dbReference type="EMBL" id="KUL30829.1"/>
    </source>
</evidence>
<reference evidence="5 6" key="1">
    <citation type="submission" date="2015-10" db="EMBL/GenBank/DDBJ databases">
        <authorList>
            <person name="Gilbert D.G."/>
        </authorList>
    </citation>
    <scope>NUCLEOTIDE SEQUENCE [LARGE SCALE GENOMIC DNA]</scope>
    <source>
        <strain evidence="5 6">NRRL B-16712</strain>
    </source>
</reference>
<dbReference type="GO" id="GO:0003677">
    <property type="term" value="F:DNA binding"/>
    <property type="evidence" value="ECO:0007669"/>
    <property type="project" value="UniProtKB-KW"/>
</dbReference>
<name>A0A101JPZ6_9ACTN</name>
<dbReference type="Gene3D" id="1.10.10.10">
    <property type="entry name" value="Winged helix-like DNA-binding domain superfamily/Winged helix DNA-binding domain"/>
    <property type="match status" value="1"/>
</dbReference>
<dbReference type="PROSITE" id="PS50995">
    <property type="entry name" value="HTH_MARR_2"/>
    <property type="match status" value="1"/>
</dbReference>
<keyword evidence="1" id="KW-0805">Transcription regulation</keyword>
<dbReference type="SUPFAM" id="SSF46785">
    <property type="entry name" value="Winged helix' DNA-binding domain"/>
    <property type="match status" value="1"/>
</dbReference>
<dbReference type="InterPro" id="IPR036390">
    <property type="entry name" value="WH_DNA-bd_sf"/>
</dbReference>
<evidence type="ECO:0000259" key="4">
    <source>
        <dbReference type="PROSITE" id="PS50995"/>
    </source>
</evidence>
<keyword evidence="3" id="KW-0804">Transcription</keyword>
<keyword evidence="2" id="KW-0238">DNA-binding</keyword>